<dbReference type="Proteomes" id="UP000011513">
    <property type="component" value="Unassembled WGS sequence"/>
</dbReference>
<name>M0D9J3_HALPD</name>
<accession>M0D9J3</accession>
<feature type="domain" description="DUF8069" evidence="2">
    <location>
        <begin position="30"/>
        <end position="81"/>
    </location>
</feature>
<reference evidence="3 4" key="1">
    <citation type="journal article" date="2014" name="PLoS Genet.">
        <title>Phylogenetically driven sequencing of extremely halophilic archaea reveals strategies for static and dynamic osmo-response.</title>
        <authorList>
            <person name="Becker E.A."/>
            <person name="Seitzer P.M."/>
            <person name="Tritt A."/>
            <person name="Larsen D."/>
            <person name="Krusor M."/>
            <person name="Yao A.I."/>
            <person name="Wu D."/>
            <person name="Madern D."/>
            <person name="Eisen J.A."/>
            <person name="Darling A.E."/>
            <person name="Facciotti M.T."/>
        </authorList>
    </citation>
    <scope>NUCLEOTIDE SEQUENCE [LARGE SCALE GENOMIC DNA]</scope>
    <source>
        <strain evidence="3 4">JCM 14848</strain>
    </source>
</reference>
<evidence type="ECO:0000259" key="2">
    <source>
        <dbReference type="Pfam" id="PF26266"/>
    </source>
</evidence>
<dbReference type="AlphaFoldDB" id="M0D9J3"/>
<organism evidence="3 4">
    <name type="scientific">Halogeometricum pallidum JCM 14848</name>
    <dbReference type="NCBI Taxonomy" id="1227487"/>
    <lineage>
        <taxon>Archaea</taxon>
        <taxon>Methanobacteriati</taxon>
        <taxon>Methanobacteriota</taxon>
        <taxon>Stenosarchaea group</taxon>
        <taxon>Halobacteria</taxon>
        <taxon>Halobacteriales</taxon>
        <taxon>Haloferacaceae</taxon>
        <taxon>Halogeometricum</taxon>
    </lineage>
</organism>
<dbReference type="EMBL" id="AOIV01000021">
    <property type="protein sequence ID" value="ELZ31387.1"/>
    <property type="molecule type" value="Genomic_DNA"/>
</dbReference>
<sequence length="105" mass="11647">MTCWSAPRGSTPTPIRTTSRTRTARRRGHQDPDDDTSTDDEQGEKVLLVQDRDAANGDTVTVDDTTVSHVVRELVNASVVSHRSPMRWSISTSGSRRVPRGLTTW</sequence>
<dbReference type="Pfam" id="PF26266">
    <property type="entry name" value="DUF8069"/>
    <property type="match status" value="1"/>
</dbReference>
<evidence type="ECO:0000313" key="3">
    <source>
        <dbReference type="EMBL" id="ELZ31387.1"/>
    </source>
</evidence>
<feature type="compositionally biased region" description="Acidic residues" evidence="1">
    <location>
        <begin position="32"/>
        <end position="42"/>
    </location>
</feature>
<comment type="caution">
    <text evidence="3">The sequence shown here is derived from an EMBL/GenBank/DDBJ whole genome shotgun (WGS) entry which is preliminary data.</text>
</comment>
<feature type="compositionally biased region" description="Low complexity" evidence="1">
    <location>
        <begin position="8"/>
        <end position="21"/>
    </location>
</feature>
<evidence type="ECO:0000313" key="4">
    <source>
        <dbReference type="Proteomes" id="UP000011513"/>
    </source>
</evidence>
<proteinExistence type="predicted"/>
<gene>
    <name evidence="3" type="ORF">C474_08797</name>
</gene>
<evidence type="ECO:0000256" key="1">
    <source>
        <dbReference type="SAM" id="MobiDB-lite"/>
    </source>
</evidence>
<dbReference type="InParanoid" id="M0D9J3"/>
<dbReference type="InterPro" id="IPR058382">
    <property type="entry name" value="DUF8069"/>
</dbReference>
<protein>
    <recommendedName>
        <fullName evidence="2">DUF8069 domain-containing protein</fullName>
    </recommendedName>
</protein>
<keyword evidence="4" id="KW-1185">Reference proteome</keyword>
<feature type="region of interest" description="Disordered" evidence="1">
    <location>
        <begin position="1"/>
        <end position="44"/>
    </location>
</feature>